<evidence type="ECO:0000313" key="5">
    <source>
        <dbReference type="EMBL" id="OIR20619.1"/>
    </source>
</evidence>
<accession>A0A1J5TKF7</accession>
<dbReference type="Gene3D" id="3.90.850.10">
    <property type="entry name" value="Fumarylacetoacetase-like, C-terminal domain"/>
    <property type="match status" value="1"/>
</dbReference>
<protein>
    <recommendedName>
        <fullName evidence="4">Fumarylacetoacetase-like C-terminal domain-containing protein</fullName>
    </recommendedName>
</protein>
<dbReference type="EMBL" id="MIZA01000010">
    <property type="protein sequence ID" value="OIR20619.1"/>
    <property type="molecule type" value="Genomic_DNA"/>
</dbReference>
<feature type="domain" description="Fumarylacetoacetase-like C-terminal" evidence="4">
    <location>
        <begin position="75"/>
        <end position="297"/>
    </location>
</feature>
<dbReference type="FunFam" id="3.90.850.10:FF:000002">
    <property type="entry name" value="2-hydroxyhepta-2,4-diene-1,7-dioate isomerase"/>
    <property type="match status" value="1"/>
</dbReference>
<evidence type="ECO:0000259" key="4">
    <source>
        <dbReference type="Pfam" id="PF01557"/>
    </source>
</evidence>
<dbReference type="STRING" id="1888995.BD935_04785"/>
<dbReference type="GO" id="GO:0019752">
    <property type="term" value="P:carboxylic acid metabolic process"/>
    <property type="evidence" value="ECO:0007669"/>
    <property type="project" value="UniProtKB-ARBA"/>
</dbReference>
<gene>
    <name evidence="5" type="ORF">BD935_04785</name>
</gene>
<dbReference type="Proteomes" id="UP000183080">
    <property type="component" value="Unassembled WGS sequence"/>
</dbReference>
<dbReference type="GO" id="GO:0016853">
    <property type="term" value="F:isomerase activity"/>
    <property type="evidence" value="ECO:0007669"/>
    <property type="project" value="UniProtKB-ARBA"/>
</dbReference>
<proteinExistence type="inferred from homology"/>
<evidence type="ECO:0000256" key="3">
    <source>
        <dbReference type="SAM" id="MobiDB-lite"/>
    </source>
</evidence>
<reference evidence="5 6" key="1">
    <citation type="submission" date="2016-08" db="EMBL/GenBank/DDBJ databases">
        <title>New Insights into Marine Group III Euryarchaeota, from dark to light.</title>
        <authorList>
            <person name="Haro-Moreno J.M."/>
            <person name="Rodriguez-Valera F."/>
            <person name="Lopez-Garcia P."/>
            <person name="Moreira D."/>
            <person name="Martin-Cuadrado A.B."/>
        </authorList>
    </citation>
    <scope>NUCLEOTIDE SEQUENCE [LARGE SCALE GENOMIC DNA]</scope>
    <source>
        <strain evidence="5">CG-Epi1</strain>
    </source>
</reference>
<evidence type="ECO:0000313" key="6">
    <source>
        <dbReference type="Proteomes" id="UP000183080"/>
    </source>
</evidence>
<name>A0A1J5TKF7_9ARCH</name>
<dbReference type="InterPro" id="IPR036663">
    <property type="entry name" value="Fumarylacetoacetase_C_sf"/>
</dbReference>
<dbReference type="GO" id="GO:0046872">
    <property type="term" value="F:metal ion binding"/>
    <property type="evidence" value="ECO:0007669"/>
    <property type="project" value="UniProtKB-KW"/>
</dbReference>
<evidence type="ECO:0000256" key="1">
    <source>
        <dbReference type="ARBA" id="ARBA00010211"/>
    </source>
</evidence>
<feature type="region of interest" description="Disordered" evidence="3">
    <location>
        <begin position="249"/>
        <end position="270"/>
    </location>
</feature>
<dbReference type="InterPro" id="IPR011234">
    <property type="entry name" value="Fumarylacetoacetase-like_C"/>
</dbReference>
<keyword evidence="2" id="KW-0479">Metal-binding</keyword>
<dbReference type="InterPro" id="IPR051121">
    <property type="entry name" value="FAH"/>
</dbReference>
<dbReference type="SUPFAM" id="SSF56529">
    <property type="entry name" value="FAH"/>
    <property type="match status" value="1"/>
</dbReference>
<organism evidence="5 6">
    <name type="scientific">Marine Group III euryarchaeote CG-Epi1</name>
    <dbReference type="NCBI Taxonomy" id="1888995"/>
    <lineage>
        <taxon>Archaea</taxon>
        <taxon>Methanobacteriati</taxon>
        <taxon>Thermoplasmatota</taxon>
        <taxon>Thermoplasmata</taxon>
        <taxon>Candidatus Thermoprofundales</taxon>
    </lineage>
</organism>
<dbReference type="PANTHER" id="PTHR42796:SF4">
    <property type="entry name" value="FUMARYLACETOACETATE HYDROLASE DOMAIN-CONTAINING PROTEIN 2A"/>
    <property type="match status" value="1"/>
</dbReference>
<dbReference type="Pfam" id="PF01557">
    <property type="entry name" value="FAA_hydrolase"/>
    <property type="match status" value="1"/>
</dbReference>
<dbReference type="AlphaFoldDB" id="A0A1J5TKF7"/>
<comment type="similarity">
    <text evidence="1">Belongs to the FAH family.</text>
</comment>
<sequence>MKILRFKLKDETRIGFLSDQKIIPFPSKFGNDIINIIAKWDEIKMEMDSYIGIENEKFDLDETDLLAPIESPSKFLAIGLNYKKHRQETIDAGITPPRNQMWFTKQTSCINSPHGNIIKPDATMMLDYEVELAFVIGKKCYQVSAEEAQDYIYGYMVCNDISMRDWQLHNMPDRLELMIGKSHDSHGPIGPWIVTKDEVEDPHKLKLECFVNGNLRQSSNTDDMIWNCYQQIEYLSNAMTLNPGDIIATGTPPGSGFSPRGASGKADKERKGNVFLEPGDIVKCEIESLGFIENKVV</sequence>
<dbReference type="PANTHER" id="PTHR42796">
    <property type="entry name" value="FUMARYLACETOACETATE HYDROLASE DOMAIN-CONTAINING PROTEIN 2A-RELATED"/>
    <property type="match status" value="1"/>
</dbReference>
<evidence type="ECO:0000256" key="2">
    <source>
        <dbReference type="ARBA" id="ARBA00022723"/>
    </source>
</evidence>
<comment type="caution">
    <text evidence="5">The sequence shown here is derived from an EMBL/GenBank/DDBJ whole genome shotgun (WGS) entry which is preliminary data.</text>
</comment>